<evidence type="ECO:0000256" key="1">
    <source>
        <dbReference type="SAM" id="MobiDB-lite"/>
    </source>
</evidence>
<accession>A0ABV6DK56</accession>
<feature type="region of interest" description="Disordered" evidence="1">
    <location>
        <begin position="1"/>
        <end position="35"/>
    </location>
</feature>
<dbReference type="Proteomes" id="UP001589776">
    <property type="component" value="Unassembled WGS sequence"/>
</dbReference>
<gene>
    <name evidence="2" type="ORF">ACFFK0_11350</name>
</gene>
<reference evidence="2 3" key="1">
    <citation type="submission" date="2024-09" db="EMBL/GenBank/DDBJ databases">
        <authorList>
            <person name="Sun Q."/>
            <person name="Mori K."/>
        </authorList>
    </citation>
    <scope>NUCLEOTIDE SEQUENCE [LARGE SCALE GENOMIC DNA]</scope>
    <source>
        <strain evidence="2 3">CCM 7759</strain>
    </source>
</reference>
<sequence length="57" mass="6268">MVRQGDYNKKGNAEQTLNEAMEASVELNGETNSEDNAVGALAQHVNRTAEFDENVQE</sequence>
<protein>
    <recommendedName>
        <fullName evidence="4">DUF4025 domain-containing protein</fullName>
    </recommendedName>
</protein>
<name>A0ABV6DK56_9BACL</name>
<evidence type="ECO:0000313" key="2">
    <source>
        <dbReference type="EMBL" id="MFC0213044.1"/>
    </source>
</evidence>
<feature type="compositionally biased region" description="Basic and acidic residues" evidence="1">
    <location>
        <begin position="1"/>
        <end position="12"/>
    </location>
</feature>
<keyword evidence="3" id="KW-1185">Reference proteome</keyword>
<evidence type="ECO:0000313" key="3">
    <source>
        <dbReference type="Proteomes" id="UP001589776"/>
    </source>
</evidence>
<proteinExistence type="predicted"/>
<evidence type="ECO:0008006" key="4">
    <source>
        <dbReference type="Google" id="ProtNLM"/>
    </source>
</evidence>
<comment type="caution">
    <text evidence="2">The sequence shown here is derived from an EMBL/GenBank/DDBJ whole genome shotgun (WGS) entry which is preliminary data.</text>
</comment>
<dbReference type="EMBL" id="JBHLWN010000045">
    <property type="protein sequence ID" value="MFC0213044.1"/>
    <property type="molecule type" value="Genomic_DNA"/>
</dbReference>
<dbReference type="RefSeq" id="WP_377470298.1">
    <property type="nucleotide sequence ID" value="NZ_JBHLWN010000045.1"/>
</dbReference>
<organism evidence="2 3">
    <name type="scientific">Paenibacillus chartarius</name>
    <dbReference type="NCBI Taxonomy" id="747481"/>
    <lineage>
        <taxon>Bacteria</taxon>
        <taxon>Bacillati</taxon>
        <taxon>Bacillota</taxon>
        <taxon>Bacilli</taxon>
        <taxon>Bacillales</taxon>
        <taxon>Paenibacillaceae</taxon>
        <taxon>Paenibacillus</taxon>
    </lineage>
</organism>